<keyword evidence="1" id="KW-0812">Transmembrane</keyword>
<evidence type="ECO:0000313" key="2">
    <source>
        <dbReference type="EMBL" id="KXF82239.1"/>
    </source>
</evidence>
<keyword evidence="1" id="KW-1133">Transmembrane helix</keyword>
<gene>
    <name evidence="2" type="ORF">ATN88_24070</name>
</gene>
<name>A0A135I9W2_9GAMM</name>
<dbReference type="Proteomes" id="UP000070529">
    <property type="component" value="Unassembled WGS sequence"/>
</dbReference>
<feature type="transmembrane region" description="Helical" evidence="1">
    <location>
        <begin position="82"/>
        <end position="102"/>
    </location>
</feature>
<sequence length="117" mass="13471">MNKLQKIHTLVSILIITALSTPVILKTGFNKDLFLGITIALSLYFQYLVNVDNIRRVIAIPITTILMLLFYGLHMYDLFGSMMIKGIPLTYALLYGPLYYHILHSLIRSYDKITFQD</sequence>
<keyword evidence="1" id="KW-0472">Membrane</keyword>
<accession>A0A135I9W2</accession>
<organism evidence="2 3">
    <name type="scientific">Enterovibrio coralii</name>
    <dbReference type="NCBI Taxonomy" id="294935"/>
    <lineage>
        <taxon>Bacteria</taxon>
        <taxon>Pseudomonadati</taxon>
        <taxon>Pseudomonadota</taxon>
        <taxon>Gammaproteobacteria</taxon>
        <taxon>Vibrionales</taxon>
        <taxon>Vibrionaceae</taxon>
        <taxon>Enterovibrio</taxon>
    </lineage>
</organism>
<dbReference type="AlphaFoldDB" id="A0A135I9W2"/>
<protein>
    <submittedName>
        <fullName evidence="2">Uncharacterized protein</fullName>
    </submittedName>
</protein>
<feature type="transmembrane region" description="Helical" evidence="1">
    <location>
        <begin position="33"/>
        <end position="50"/>
    </location>
</feature>
<reference evidence="2 3" key="1">
    <citation type="submission" date="2015-11" db="EMBL/GenBank/DDBJ databases">
        <title>Genomic Taxonomy of the Vibrionaceae.</title>
        <authorList>
            <person name="Gomez-Gil B."/>
            <person name="Enciso-Ibarra J."/>
        </authorList>
    </citation>
    <scope>NUCLEOTIDE SEQUENCE [LARGE SCALE GENOMIC DNA]</scope>
    <source>
        <strain evidence="2 3">CAIM 912</strain>
    </source>
</reference>
<keyword evidence="3" id="KW-1185">Reference proteome</keyword>
<proteinExistence type="predicted"/>
<evidence type="ECO:0000256" key="1">
    <source>
        <dbReference type="SAM" id="Phobius"/>
    </source>
</evidence>
<feature type="transmembrane region" description="Helical" evidence="1">
    <location>
        <begin position="7"/>
        <end position="27"/>
    </location>
</feature>
<dbReference type="EMBL" id="LNTY01000026">
    <property type="protein sequence ID" value="KXF82239.1"/>
    <property type="molecule type" value="Genomic_DNA"/>
</dbReference>
<feature type="transmembrane region" description="Helical" evidence="1">
    <location>
        <begin position="57"/>
        <end position="76"/>
    </location>
</feature>
<dbReference type="STRING" id="294935.ATN88_24070"/>
<comment type="caution">
    <text evidence="2">The sequence shown here is derived from an EMBL/GenBank/DDBJ whole genome shotgun (WGS) entry which is preliminary data.</text>
</comment>
<evidence type="ECO:0000313" key="3">
    <source>
        <dbReference type="Proteomes" id="UP000070529"/>
    </source>
</evidence>